<dbReference type="PANTHER" id="PTHR13847:SF289">
    <property type="entry name" value="GLYCINE OXIDASE"/>
    <property type="match status" value="1"/>
</dbReference>
<keyword evidence="1" id="KW-0560">Oxidoreductase</keyword>
<protein>
    <submittedName>
        <fullName evidence="4">FAD-binding oxidoreductase</fullName>
    </submittedName>
</protein>
<dbReference type="SUPFAM" id="SSF51905">
    <property type="entry name" value="FAD/NAD(P)-binding domain"/>
    <property type="match status" value="1"/>
</dbReference>
<gene>
    <name evidence="4" type="ORF">J0911_03215</name>
</gene>
<feature type="compositionally biased region" description="Low complexity" evidence="2">
    <location>
        <begin position="249"/>
        <end position="267"/>
    </location>
</feature>
<dbReference type="Gene3D" id="3.30.9.10">
    <property type="entry name" value="D-Amino Acid Oxidase, subunit A, domain 2"/>
    <property type="match status" value="2"/>
</dbReference>
<dbReference type="Pfam" id="PF01266">
    <property type="entry name" value="DAO"/>
    <property type="match status" value="1"/>
</dbReference>
<evidence type="ECO:0000256" key="2">
    <source>
        <dbReference type="SAM" id="MobiDB-lite"/>
    </source>
</evidence>
<dbReference type="RefSeq" id="WP_207274026.1">
    <property type="nucleotide sequence ID" value="NZ_JAFMPK010000020.1"/>
</dbReference>
<organism evidence="4 5">
    <name type="scientific">Myceligenerans salitolerans</name>
    <dbReference type="NCBI Taxonomy" id="1230528"/>
    <lineage>
        <taxon>Bacteria</taxon>
        <taxon>Bacillati</taxon>
        <taxon>Actinomycetota</taxon>
        <taxon>Actinomycetes</taxon>
        <taxon>Micrococcales</taxon>
        <taxon>Promicromonosporaceae</taxon>
        <taxon>Myceligenerans</taxon>
    </lineage>
</organism>
<dbReference type="InterPro" id="IPR006076">
    <property type="entry name" value="FAD-dep_OxRdtase"/>
</dbReference>
<evidence type="ECO:0000256" key="1">
    <source>
        <dbReference type="ARBA" id="ARBA00023002"/>
    </source>
</evidence>
<keyword evidence="5" id="KW-1185">Reference proteome</keyword>
<reference evidence="4 5" key="1">
    <citation type="submission" date="2021-03" db="EMBL/GenBank/DDBJ databases">
        <authorList>
            <person name="Xin L."/>
        </authorList>
    </citation>
    <scope>NUCLEOTIDE SEQUENCE [LARGE SCALE GENOMIC DNA]</scope>
    <source>
        <strain evidence="4 5">XHU 5031</strain>
    </source>
</reference>
<proteinExistence type="predicted"/>
<accession>A0ABS3I4Y2</accession>
<comment type="caution">
    <text evidence="4">The sequence shown here is derived from an EMBL/GenBank/DDBJ whole genome shotgun (WGS) entry which is preliminary data.</text>
</comment>
<evidence type="ECO:0000313" key="4">
    <source>
        <dbReference type="EMBL" id="MBO0608033.1"/>
    </source>
</evidence>
<name>A0ABS3I4Y2_9MICO</name>
<dbReference type="InterPro" id="IPR036188">
    <property type="entry name" value="FAD/NAD-bd_sf"/>
</dbReference>
<dbReference type="Proteomes" id="UP000664617">
    <property type="component" value="Unassembled WGS sequence"/>
</dbReference>
<dbReference type="Gene3D" id="3.50.50.60">
    <property type="entry name" value="FAD/NAD(P)-binding domain"/>
    <property type="match status" value="2"/>
</dbReference>
<dbReference type="EMBL" id="JAFMPK010000020">
    <property type="protein sequence ID" value="MBO0608033.1"/>
    <property type="molecule type" value="Genomic_DNA"/>
</dbReference>
<evidence type="ECO:0000259" key="3">
    <source>
        <dbReference type="Pfam" id="PF01266"/>
    </source>
</evidence>
<sequence length="427" mass="44057">MPIPSVRRSRQGALPRTADVVVAGGGAVGAAVAYQLADAGASVLLAEAFTLPDGADPVHFSAAAQRAAPPAPITRRDDGGHAPAAGRSIEALDLRSAELYASLPARSGAGVGYGASTRASLHLLPDDDTVAAYTNAVARQARRGLDSMMIRAQDAATLNPYVAAWQYAGAALIAPERWHAPGAAAADLLAAASDRGAVLREHCMVQGIERSGGTVSAAWTEHGKVRTGAVVLCAGSHSARLAASDLSSGPAPVDTGPAGTPTPAPADDLGDRERLRLPLVARRRALGFTLPLVPRPGQVPATLDVGSTFWFANAEPDRVMLGVERPDRPLEAGHEPRLVPLLRRAAAHCAPALGEAPLAPGWLGTRTETPDGLPLLGAHGSGLLYATGFDGAAARVAPAVGEVVRDFLEQHEPDIDVSPLGVERFWR</sequence>
<dbReference type="PANTHER" id="PTHR13847">
    <property type="entry name" value="SARCOSINE DEHYDROGENASE-RELATED"/>
    <property type="match status" value="1"/>
</dbReference>
<feature type="region of interest" description="Disordered" evidence="2">
    <location>
        <begin position="243"/>
        <end position="270"/>
    </location>
</feature>
<feature type="domain" description="FAD dependent oxidoreductase" evidence="3">
    <location>
        <begin position="19"/>
        <end position="405"/>
    </location>
</feature>
<evidence type="ECO:0000313" key="5">
    <source>
        <dbReference type="Proteomes" id="UP000664617"/>
    </source>
</evidence>
<reference evidence="5" key="2">
    <citation type="submission" date="2023-07" db="EMBL/GenBank/DDBJ databases">
        <title>Myceligenerans salitolerans sp. nov., a halotolerant actinomycete isolated from a salt lake in Xinjiang, China.</title>
        <authorList>
            <person name="Guan T."/>
        </authorList>
    </citation>
    <scope>NUCLEOTIDE SEQUENCE [LARGE SCALE GENOMIC DNA]</scope>
    <source>
        <strain evidence="5">XHU 5031</strain>
    </source>
</reference>